<dbReference type="Pfam" id="PF08787">
    <property type="entry name" value="Alginate_lyase2"/>
    <property type="match status" value="1"/>
</dbReference>
<evidence type="ECO:0000259" key="1">
    <source>
        <dbReference type="Pfam" id="PF08787"/>
    </source>
</evidence>
<dbReference type="PROSITE" id="PS51257">
    <property type="entry name" value="PROKAR_LIPOPROTEIN"/>
    <property type="match status" value="1"/>
</dbReference>
<sequence>MQRSKLCWGCVLLVLAGCSHDEQGDYRSPAGHYDLTHWKLTLPDEDASEVASAELRAGYASRYFHLADNGALVFLAPAGGGSTENSDYPRAELRELLAPEDDNRNWSGAGFHQLQASARVLRAPSTQKIIVGQVHGFDARPLIKLQWQKGRLKALIKRHPQGSNEDISHVFATPVGNDLFSYRIEVRDGVLVVEVNGERIEHDFFREDPAWRDVGFYFKAGAYVQDDEEDGADDVGEVQFTQLKVQHE</sequence>
<dbReference type="AlphaFoldDB" id="A0A1N6V0A1"/>
<dbReference type="EMBL" id="FTMP01000007">
    <property type="protein sequence ID" value="SIQ71219.1"/>
    <property type="molecule type" value="Genomic_DNA"/>
</dbReference>
<dbReference type="Proteomes" id="UP000185841">
    <property type="component" value="Unassembled WGS sequence"/>
</dbReference>
<reference evidence="2 3" key="1">
    <citation type="submission" date="2017-01" db="EMBL/GenBank/DDBJ databases">
        <authorList>
            <person name="Mah S.A."/>
            <person name="Swanson W.J."/>
            <person name="Moy G.W."/>
            <person name="Vacquier V.D."/>
        </authorList>
    </citation>
    <scope>NUCLEOTIDE SEQUENCE [LARGE SCALE GENOMIC DNA]</scope>
    <source>
        <strain evidence="2 3">RU36E</strain>
    </source>
</reference>
<name>A0A1N6V0A1_AQUAC</name>
<organism evidence="2 3">
    <name type="scientific">Aquipseudomonas alcaligenes</name>
    <name type="common">Pseudomonas alcaligenes</name>
    <dbReference type="NCBI Taxonomy" id="43263"/>
    <lineage>
        <taxon>Bacteria</taxon>
        <taxon>Pseudomonadati</taxon>
        <taxon>Pseudomonadota</taxon>
        <taxon>Gammaproteobacteria</taxon>
        <taxon>Pseudomonadales</taxon>
        <taxon>Pseudomonadaceae</taxon>
        <taxon>Aquipseudomonas</taxon>
    </lineage>
</organism>
<dbReference type="RefSeq" id="WP_076427671.1">
    <property type="nucleotide sequence ID" value="NZ_FTMP01000007.1"/>
</dbReference>
<keyword evidence="2" id="KW-0456">Lyase</keyword>
<dbReference type="InterPro" id="IPR013320">
    <property type="entry name" value="ConA-like_dom_sf"/>
</dbReference>
<evidence type="ECO:0000313" key="2">
    <source>
        <dbReference type="EMBL" id="SIQ71219.1"/>
    </source>
</evidence>
<dbReference type="SUPFAM" id="SSF49899">
    <property type="entry name" value="Concanavalin A-like lectins/glucanases"/>
    <property type="match status" value="1"/>
</dbReference>
<dbReference type="InterPro" id="IPR014895">
    <property type="entry name" value="Alginate_lyase_2"/>
</dbReference>
<dbReference type="GO" id="GO:0016829">
    <property type="term" value="F:lyase activity"/>
    <property type="evidence" value="ECO:0007669"/>
    <property type="project" value="UniProtKB-KW"/>
</dbReference>
<evidence type="ECO:0000313" key="3">
    <source>
        <dbReference type="Proteomes" id="UP000185841"/>
    </source>
</evidence>
<gene>
    <name evidence="2" type="ORF">SAMN05878282_10746</name>
</gene>
<feature type="domain" description="Alginate lyase 2" evidence="1">
    <location>
        <begin position="34"/>
        <end position="247"/>
    </location>
</feature>
<protein>
    <submittedName>
        <fullName evidence="2">Alginate lyase</fullName>
    </submittedName>
</protein>
<proteinExistence type="predicted"/>
<dbReference type="Gene3D" id="2.60.120.200">
    <property type="match status" value="1"/>
</dbReference>
<accession>A0A1N6V0A1</accession>